<dbReference type="Pfam" id="PF24522">
    <property type="entry name" value="KRIT1_FRMD8_FERM_C"/>
    <property type="match status" value="1"/>
</dbReference>
<dbReference type="GO" id="GO:0005886">
    <property type="term" value="C:plasma membrane"/>
    <property type="evidence" value="ECO:0007669"/>
    <property type="project" value="TreeGrafter"/>
</dbReference>
<dbReference type="Gene3D" id="2.30.29.30">
    <property type="entry name" value="Pleckstrin-homology domain (PH domain)/Phosphotyrosine-binding domain (PTB)"/>
    <property type="match status" value="1"/>
</dbReference>
<protein>
    <recommendedName>
        <fullName evidence="1">FERM domain-containing protein 8</fullName>
    </recommendedName>
</protein>
<dbReference type="PANTHER" id="PTHR13283">
    <property type="entry name" value="KREV INTERACTION TRAPPED 1-RELATED"/>
    <property type="match status" value="1"/>
</dbReference>
<dbReference type="InterPro" id="IPR000299">
    <property type="entry name" value="FERM_domain"/>
</dbReference>
<dbReference type="GO" id="GO:0090090">
    <property type="term" value="P:negative regulation of canonical Wnt signaling pathway"/>
    <property type="evidence" value="ECO:0007669"/>
    <property type="project" value="TreeGrafter"/>
</dbReference>
<dbReference type="InterPro" id="IPR019749">
    <property type="entry name" value="Band_41_domain"/>
</dbReference>
<evidence type="ECO:0000256" key="2">
    <source>
        <dbReference type="SAM" id="MobiDB-lite"/>
    </source>
</evidence>
<dbReference type="InterPro" id="IPR011993">
    <property type="entry name" value="PH-like_dom_sf"/>
</dbReference>
<dbReference type="Proteomes" id="UP000887566">
    <property type="component" value="Unplaced"/>
</dbReference>
<evidence type="ECO:0000259" key="3">
    <source>
        <dbReference type="PROSITE" id="PS50057"/>
    </source>
</evidence>
<feature type="domain" description="FERM" evidence="3">
    <location>
        <begin position="241"/>
        <end position="601"/>
    </location>
</feature>
<dbReference type="SMART" id="SM00295">
    <property type="entry name" value="B41"/>
    <property type="match status" value="1"/>
</dbReference>
<evidence type="ECO:0000313" key="5">
    <source>
        <dbReference type="WBParaSite" id="PSAMB.scaffold207size65851.g3245.t1"/>
    </source>
</evidence>
<dbReference type="WBParaSite" id="PSAMB.scaffold207size65851.g3245.t1">
    <property type="protein sequence ID" value="PSAMB.scaffold207size65851.g3245.t1"/>
    <property type="gene ID" value="PSAMB.scaffold207size65851.g3245"/>
</dbReference>
<dbReference type="CDD" id="cd14473">
    <property type="entry name" value="FERM_B-lobe"/>
    <property type="match status" value="1"/>
</dbReference>
<evidence type="ECO:0000256" key="1">
    <source>
        <dbReference type="ARBA" id="ARBA00039547"/>
    </source>
</evidence>
<accession>A0A914VIM3</accession>
<name>A0A914VIM3_9BILA</name>
<dbReference type="InterPro" id="IPR051594">
    <property type="entry name" value="KRIT1/FRMD8"/>
</dbReference>
<dbReference type="AlphaFoldDB" id="A0A914VIM3"/>
<dbReference type="Pfam" id="PF00373">
    <property type="entry name" value="FERM_M"/>
    <property type="match status" value="1"/>
</dbReference>
<dbReference type="PANTHER" id="PTHR13283:SF10">
    <property type="entry name" value="FERM DOMAIN-CONTAINING PROTEIN 8"/>
    <property type="match status" value="1"/>
</dbReference>
<feature type="region of interest" description="Disordered" evidence="2">
    <location>
        <begin position="603"/>
        <end position="624"/>
    </location>
</feature>
<dbReference type="InterPro" id="IPR014352">
    <property type="entry name" value="FERM/acyl-CoA-bd_prot_sf"/>
</dbReference>
<feature type="compositionally biased region" description="Basic and acidic residues" evidence="2">
    <location>
        <begin position="45"/>
        <end position="54"/>
    </location>
</feature>
<keyword evidence="4" id="KW-1185">Reference proteome</keyword>
<organism evidence="4 5">
    <name type="scientific">Plectus sambesii</name>
    <dbReference type="NCBI Taxonomy" id="2011161"/>
    <lineage>
        <taxon>Eukaryota</taxon>
        <taxon>Metazoa</taxon>
        <taxon>Ecdysozoa</taxon>
        <taxon>Nematoda</taxon>
        <taxon>Chromadorea</taxon>
        <taxon>Plectida</taxon>
        <taxon>Plectina</taxon>
        <taxon>Plectoidea</taxon>
        <taxon>Plectidae</taxon>
        <taxon>Plectus</taxon>
    </lineage>
</organism>
<dbReference type="Gene3D" id="1.20.80.10">
    <property type="match status" value="1"/>
</dbReference>
<dbReference type="Gene3D" id="3.10.20.90">
    <property type="entry name" value="Phosphatidylinositol 3-kinase Catalytic Subunit, Chain A, domain 1"/>
    <property type="match status" value="1"/>
</dbReference>
<dbReference type="PROSITE" id="PS50057">
    <property type="entry name" value="FERM_3"/>
    <property type="match status" value="1"/>
</dbReference>
<proteinExistence type="predicted"/>
<dbReference type="InterPro" id="IPR057096">
    <property type="entry name" value="KRIT1_FRMD8_FERM_C"/>
</dbReference>
<sequence length="675" mass="75528">MNRSRGAVVDGGLDERTMFLPTKRVPEEGEENGDGSAWHQPANEEEMRSDEIGDRQQQQQGSSPTPPSVLRCDASKSREALRADLLLDENTSIGGGHRRHHSADMRTMHSEPAMTHENSLAVVSEWAPRKLSEGNIFDPSAKAGNARIRSPAKRKLSESRGVNLPDIRIVPNSPRNSFKSKDERMIERHMAPNNSLPMQTPPLTSSPITHVMRHIPLTVNTSAPLRSNSPGSTRSNLNAIINICVFLPDNRGIQFAVEGGRMATATCLIELVCEHLQIPVGLARNVFALWMMSPLLEVQLKPHHIALDVRRNWAGLLKKFTNSSQEEIEVDEPLLVFRRNVLLSVENEQDVYYHEKATEVLFLDARDQVLSGRYMCDFDDALHLAAVDMALTLGPFKETHHTLNYIREALEEFLPEQHVHAAKSFSLFGYQIVGCKGFEKEVVDEYRALSQPHDPHSLRVTYLRAVSRFPFYGAAFFHGQIERPPTKDIRKLLRTAQSDLPVLIGVNREFITVIDPHKHTVLLSQAIDDCSWRRFDNADPSNADALPSFFLHFPDDEAAAAASNDFGFKPPSSKLLQVFTRQAVMIEALLNAVYQCYALEAANDDEESAEEEEEEENGDIAADDDEVDGVVSAARINYNKSTTLSNKLSRLCLATFDEKGQCVQAQGSLRRVLQD</sequence>
<feature type="region of interest" description="Disordered" evidence="2">
    <location>
        <begin position="1"/>
        <end position="72"/>
    </location>
</feature>
<evidence type="ECO:0000313" key="4">
    <source>
        <dbReference type="Proteomes" id="UP000887566"/>
    </source>
</evidence>
<dbReference type="SUPFAM" id="SSF47031">
    <property type="entry name" value="Second domain of FERM"/>
    <property type="match status" value="1"/>
</dbReference>
<reference evidence="5" key="1">
    <citation type="submission" date="2022-11" db="UniProtKB">
        <authorList>
            <consortium name="WormBaseParasite"/>
        </authorList>
    </citation>
    <scope>IDENTIFICATION</scope>
</reference>
<dbReference type="InterPro" id="IPR035963">
    <property type="entry name" value="FERM_2"/>
</dbReference>
<dbReference type="InterPro" id="IPR019748">
    <property type="entry name" value="FERM_central"/>
</dbReference>